<evidence type="ECO:0000313" key="1">
    <source>
        <dbReference type="EMBL" id="BBB91034.1"/>
    </source>
</evidence>
<dbReference type="AlphaFoldDB" id="A0A348AIY6"/>
<protein>
    <submittedName>
        <fullName evidence="1">Uncharacterized protein</fullName>
    </submittedName>
</protein>
<name>A0A348AIY6_9FIRM</name>
<evidence type="ECO:0000313" key="2">
    <source>
        <dbReference type="Proteomes" id="UP000276437"/>
    </source>
</evidence>
<accession>A0A348AIY6</accession>
<organism evidence="1 2">
    <name type="scientific">Methylomusa anaerophila</name>
    <dbReference type="NCBI Taxonomy" id="1930071"/>
    <lineage>
        <taxon>Bacteria</taxon>
        <taxon>Bacillati</taxon>
        <taxon>Bacillota</taxon>
        <taxon>Negativicutes</taxon>
        <taxon>Selenomonadales</taxon>
        <taxon>Sporomusaceae</taxon>
        <taxon>Methylomusa</taxon>
    </lineage>
</organism>
<sequence length="88" mass="10553">MKVRSKKTGDLGYSSKFNLHAMSEIIVYFEEGDCDSAYIDEYDVFLESTKTWKPLNEAFRDRDIITDNYNSEFREPRDAVERERGWYY</sequence>
<dbReference type="Proteomes" id="UP000276437">
    <property type="component" value="Chromosome"/>
</dbReference>
<dbReference type="EMBL" id="AP018449">
    <property type="protein sequence ID" value="BBB91034.1"/>
    <property type="molecule type" value="Genomic_DNA"/>
</dbReference>
<dbReference type="KEGG" id="mana:MAMMFC1_01702"/>
<gene>
    <name evidence="1" type="ORF">MAMMFC1_01702</name>
</gene>
<proteinExistence type="predicted"/>
<dbReference type="RefSeq" id="WP_126308102.1">
    <property type="nucleotide sequence ID" value="NZ_AP018449.1"/>
</dbReference>
<keyword evidence="2" id="KW-1185">Reference proteome</keyword>
<reference evidence="1 2" key="1">
    <citation type="journal article" date="2018" name="Int. J. Syst. Evol. Microbiol.">
        <title>Methylomusa anaerophila gen. nov., sp. nov., an anaerobic methanol-utilizing bacterium isolated from a microbial fuel cell.</title>
        <authorList>
            <person name="Amano N."/>
            <person name="Yamamuro A."/>
            <person name="Miyahara M."/>
            <person name="Kouzuma A."/>
            <person name="Abe T."/>
            <person name="Watanabe K."/>
        </authorList>
    </citation>
    <scope>NUCLEOTIDE SEQUENCE [LARGE SCALE GENOMIC DNA]</scope>
    <source>
        <strain evidence="1 2">MMFC1</strain>
    </source>
</reference>